<keyword evidence="3" id="KW-1185">Reference proteome</keyword>
<organism evidence="2 3">
    <name type="scientific">Neurospora tetraspora</name>
    <dbReference type="NCBI Taxonomy" id="94610"/>
    <lineage>
        <taxon>Eukaryota</taxon>
        <taxon>Fungi</taxon>
        <taxon>Dikarya</taxon>
        <taxon>Ascomycota</taxon>
        <taxon>Pezizomycotina</taxon>
        <taxon>Sordariomycetes</taxon>
        <taxon>Sordariomycetidae</taxon>
        <taxon>Sordariales</taxon>
        <taxon>Sordariaceae</taxon>
        <taxon>Neurospora</taxon>
    </lineage>
</organism>
<proteinExistence type="predicted"/>
<dbReference type="AlphaFoldDB" id="A0AAE0J9R9"/>
<sequence>MEVKLRLKLGGRDGLDRASRQCLGESEGGVFPYMLETASVAASIVHHAARTPGDGINSPTEGVAPVKSSHQASISNLAGCVSHREHHTYPSELPHLPELAAPCFNKLLGVDKYISSLGLVSILSSSAPTFIAPSNGTDVMCWDMSELLCHRNHHGLKNRSSSDIKSIGLPFWLELLSHEQNAGLAKPVLFQGSRRLTDIGCYRQQNGDPSSYAVSSSTACHQLSIAIADGLVAKGINRPFSICTPAGTTGTKSHLEDGRSDYLQQTP</sequence>
<dbReference type="Proteomes" id="UP001278500">
    <property type="component" value="Unassembled WGS sequence"/>
</dbReference>
<gene>
    <name evidence="2" type="ORF">B0H65DRAFT_445462</name>
</gene>
<evidence type="ECO:0000313" key="2">
    <source>
        <dbReference type="EMBL" id="KAK3339253.1"/>
    </source>
</evidence>
<name>A0AAE0J9R9_9PEZI</name>
<dbReference type="RefSeq" id="XP_062678613.1">
    <property type="nucleotide sequence ID" value="XM_062825745.1"/>
</dbReference>
<dbReference type="EMBL" id="JAUEPP010000007">
    <property type="protein sequence ID" value="KAK3339253.1"/>
    <property type="molecule type" value="Genomic_DNA"/>
</dbReference>
<comment type="caution">
    <text evidence="2">The sequence shown here is derived from an EMBL/GenBank/DDBJ whole genome shotgun (WGS) entry which is preliminary data.</text>
</comment>
<dbReference type="GeneID" id="87862899"/>
<reference evidence="2" key="2">
    <citation type="submission" date="2023-06" db="EMBL/GenBank/DDBJ databases">
        <authorList>
            <consortium name="Lawrence Berkeley National Laboratory"/>
            <person name="Haridas S."/>
            <person name="Hensen N."/>
            <person name="Bonometti L."/>
            <person name="Westerberg I."/>
            <person name="Brannstrom I.O."/>
            <person name="Guillou S."/>
            <person name="Cros-Aarteil S."/>
            <person name="Calhoun S."/>
            <person name="Kuo A."/>
            <person name="Mondo S."/>
            <person name="Pangilinan J."/>
            <person name="Riley R."/>
            <person name="Labutti K."/>
            <person name="Andreopoulos B."/>
            <person name="Lipzen A."/>
            <person name="Chen C."/>
            <person name="Yanf M."/>
            <person name="Daum C."/>
            <person name="Ng V."/>
            <person name="Clum A."/>
            <person name="Steindorff A."/>
            <person name="Ohm R."/>
            <person name="Martin F."/>
            <person name="Silar P."/>
            <person name="Natvig D."/>
            <person name="Lalanne C."/>
            <person name="Gautier V."/>
            <person name="Ament-Velasquez S.L."/>
            <person name="Kruys A."/>
            <person name="Hutchinson M.I."/>
            <person name="Powell A.J."/>
            <person name="Barry K."/>
            <person name="Miller A.N."/>
            <person name="Grigoriev I.V."/>
            <person name="Debuchy R."/>
            <person name="Gladieux P."/>
            <person name="Thoren M.H."/>
            <person name="Johannesson H."/>
        </authorList>
    </citation>
    <scope>NUCLEOTIDE SEQUENCE</scope>
    <source>
        <strain evidence="2">CBS 560.94</strain>
    </source>
</reference>
<evidence type="ECO:0000313" key="3">
    <source>
        <dbReference type="Proteomes" id="UP001278500"/>
    </source>
</evidence>
<feature type="region of interest" description="Disordered" evidence="1">
    <location>
        <begin position="247"/>
        <end position="267"/>
    </location>
</feature>
<accession>A0AAE0J9R9</accession>
<reference evidence="2" key="1">
    <citation type="journal article" date="2023" name="Mol. Phylogenet. Evol.">
        <title>Genome-scale phylogeny and comparative genomics of the fungal order Sordariales.</title>
        <authorList>
            <person name="Hensen N."/>
            <person name="Bonometti L."/>
            <person name="Westerberg I."/>
            <person name="Brannstrom I.O."/>
            <person name="Guillou S."/>
            <person name="Cros-Aarteil S."/>
            <person name="Calhoun S."/>
            <person name="Haridas S."/>
            <person name="Kuo A."/>
            <person name="Mondo S."/>
            <person name="Pangilinan J."/>
            <person name="Riley R."/>
            <person name="LaButti K."/>
            <person name="Andreopoulos B."/>
            <person name="Lipzen A."/>
            <person name="Chen C."/>
            <person name="Yan M."/>
            <person name="Daum C."/>
            <person name="Ng V."/>
            <person name="Clum A."/>
            <person name="Steindorff A."/>
            <person name="Ohm R.A."/>
            <person name="Martin F."/>
            <person name="Silar P."/>
            <person name="Natvig D.O."/>
            <person name="Lalanne C."/>
            <person name="Gautier V."/>
            <person name="Ament-Velasquez S.L."/>
            <person name="Kruys A."/>
            <person name="Hutchinson M.I."/>
            <person name="Powell A.J."/>
            <person name="Barry K."/>
            <person name="Miller A.N."/>
            <person name="Grigoriev I.V."/>
            <person name="Debuchy R."/>
            <person name="Gladieux P."/>
            <person name="Hiltunen Thoren M."/>
            <person name="Johannesson H."/>
        </authorList>
    </citation>
    <scope>NUCLEOTIDE SEQUENCE</scope>
    <source>
        <strain evidence="2">CBS 560.94</strain>
    </source>
</reference>
<protein>
    <submittedName>
        <fullName evidence="2">Uncharacterized protein</fullName>
    </submittedName>
</protein>
<evidence type="ECO:0000256" key="1">
    <source>
        <dbReference type="SAM" id="MobiDB-lite"/>
    </source>
</evidence>